<dbReference type="Pfam" id="PF10317">
    <property type="entry name" value="7TM_GPCR_Srd"/>
    <property type="match status" value="1"/>
</dbReference>
<keyword evidence="4 6" id="KW-1133">Transmembrane helix</keyword>
<evidence type="ECO:0000256" key="3">
    <source>
        <dbReference type="ARBA" id="ARBA00022692"/>
    </source>
</evidence>
<dbReference type="InterPro" id="IPR050920">
    <property type="entry name" value="Nematode_rcpt-like_delta"/>
</dbReference>
<dbReference type="EMBL" id="BTSX01000002">
    <property type="protein sequence ID" value="GMS82654.1"/>
    <property type="molecule type" value="Genomic_DNA"/>
</dbReference>
<feature type="transmembrane region" description="Helical" evidence="6">
    <location>
        <begin position="132"/>
        <end position="153"/>
    </location>
</feature>
<evidence type="ECO:0000256" key="2">
    <source>
        <dbReference type="ARBA" id="ARBA00009166"/>
    </source>
</evidence>
<feature type="transmembrane region" description="Helical" evidence="6">
    <location>
        <begin position="188"/>
        <end position="209"/>
    </location>
</feature>
<evidence type="ECO:0000256" key="6">
    <source>
        <dbReference type="SAM" id="Phobius"/>
    </source>
</evidence>
<dbReference type="PANTHER" id="PTHR22945:SF40">
    <property type="entry name" value="SERPENTINE RECEPTOR, CLASS D (DELTA)-RELATED"/>
    <property type="match status" value="1"/>
</dbReference>
<evidence type="ECO:0000256" key="5">
    <source>
        <dbReference type="ARBA" id="ARBA00023136"/>
    </source>
</evidence>
<dbReference type="GO" id="GO:0016020">
    <property type="term" value="C:membrane"/>
    <property type="evidence" value="ECO:0007669"/>
    <property type="project" value="UniProtKB-SubCell"/>
</dbReference>
<comment type="caution">
    <text evidence="7">The sequence shown here is derived from an EMBL/GenBank/DDBJ whole genome shotgun (WGS) entry which is preliminary data.</text>
</comment>
<keyword evidence="3 6" id="KW-0812">Transmembrane</keyword>
<comment type="similarity">
    <text evidence="2">Belongs to the nematode receptor-like protein srd family.</text>
</comment>
<accession>A0AAV5SIB1</accession>
<dbReference type="InterPro" id="IPR019421">
    <property type="entry name" value="7TM_GPCR_serpentine_rcpt_Srd"/>
</dbReference>
<evidence type="ECO:0000313" key="7">
    <source>
        <dbReference type="EMBL" id="GMS82654.1"/>
    </source>
</evidence>
<evidence type="ECO:0008006" key="9">
    <source>
        <dbReference type="Google" id="ProtNLM"/>
    </source>
</evidence>
<evidence type="ECO:0000256" key="4">
    <source>
        <dbReference type="ARBA" id="ARBA00022989"/>
    </source>
</evidence>
<proteinExistence type="inferred from homology"/>
<sequence length="275" mass="30695">MDAFLDCLNLAFPAIHTLIFIIGVSNNVALLLAAFYRTPRTLNTYSVMIKLGTMNDLISVFCDFFTMQRLLVVPGNLLYLSLGPCSLISARSCYLAYCMQLCTLIYSLYVMTASFAYRLWILHYSSPRSRSVLLVMIVLYVPGAVVSSAFTFAQADDSVVRAFLLANAPQYLTEPGALTGHSGMTPHLIFTILFVIFTPGPAYAIILTIRHKILSKLCAHTTEMSERTRKMHSNLVQALTVHAMLPPITIIGVVLYLVLFFDIYRHVALEKAIYT</sequence>
<feature type="transmembrane region" description="Helical" evidence="6">
    <location>
        <begin position="12"/>
        <end position="36"/>
    </location>
</feature>
<feature type="transmembrane region" description="Helical" evidence="6">
    <location>
        <begin position="235"/>
        <end position="261"/>
    </location>
</feature>
<keyword evidence="5 6" id="KW-0472">Membrane</keyword>
<protein>
    <recommendedName>
        <fullName evidence="9">G protein-coupled receptor</fullName>
    </recommendedName>
</protein>
<evidence type="ECO:0000256" key="1">
    <source>
        <dbReference type="ARBA" id="ARBA00004141"/>
    </source>
</evidence>
<feature type="transmembrane region" description="Helical" evidence="6">
    <location>
        <begin position="94"/>
        <end position="120"/>
    </location>
</feature>
<dbReference type="Proteomes" id="UP001432027">
    <property type="component" value="Unassembled WGS sequence"/>
</dbReference>
<gene>
    <name evidence="7" type="ORF">PENTCL1PPCAC_4829</name>
</gene>
<reference evidence="7" key="1">
    <citation type="submission" date="2023-10" db="EMBL/GenBank/DDBJ databases">
        <title>Genome assembly of Pristionchus species.</title>
        <authorList>
            <person name="Yoshida K."/>
            <person name="Sommer R.J."/>
        </authorList>
    </citation>
    <scope>NUCLEOTIDE SEQUENCE</scope>
    <source>
        <strain evidence="7">RS0144</strain>
    </source>
</reference>
<feature type="transmembrane region" description="Helical" evidence="6">
    <location>
        <begin position="57"/>
        <end position="82"/>
    </location>
</feature>
<evidence type="ECO:0000313" key="8">
    <source>
        <dbReference type="Proteomes" id="UP001432027"/>
    </source>
</evidence>
<organism evidence="7 8">
    <name type="scientific">Pristionchus entomophagus</name>
    <dbReference type="NCBI Taxonomy" id="358040"/>
    <lineage>
        <taxon>Eukaryota</taxon>
        <taxon>Metazoa</taxon>
        <taxon>Ecdysozoa</taxon>
        <taxon>Nematoda</taxon>
        <taxon>Chromadorea</taxon>
        <taxon>Rhabditida</taxon>
        <taxon>Rhabditina</taxon>
        <taxon>Diplogasteromorpha</taxon>
        <taxon>Diplogasteroidea</taxon>
        <taxon>Neodiplogasteridae</taxon>
        <taxon>Pristionchus</taxon>
    </lineage>
</organism>
<comment type="subcellular location">
    <subcellularLocation>
        <location evidence="1">Membrane</location>
        <topology evidence="1">Multi-pass membrane protein</topology>
    </subcellularLocation>
</comment>
<dbReference type="SUPFAM" id="SSF81321">
    <property type="entry name" value="Family A G protein-coupled receptor-like"/>
    <property type="match status" value="1"/>
</dbReference>
<dbReference type="AlphaFoldDB" id="A0AAV5SIB1"/>
<name>A0AAV5SIB1_9BILA</name>
<feature type="non-terminal residue" evidence="7">
    <location>
        <position position="275"/>
    </location>
</feature>
<dbReference type="PANTHER" id="PTHR22945">
    <property type="entry name" value="SERPENTINE RECEPTOR, CLASS D DELTA"/>
    <property type="match status" value="1"/>
</dbReference>
<keyword evidence="8" id="KW-1185">Reference proteome</keyword>